<evidence type="ECO:0008006" key="4">
    <source>
        <dbReference type="Google" id="ProtNLM"/>
    </source>
</evidence>
<comment type="caution">
    <text evidence="2">The sequence shown here is derived from an EMBL/GenBank/DDBJ whole genome shotgun (WGS) entry which is preliminary data.</text>
</comment>
<proteinExistence type="predicted"/>
<dbReference type="VEuPathDB" id="VectorBase:LOC119160808"/>
<feature type="region of interest" description="Disordered" evidence="1">
    <location>
        <begin position="181"/>
        <end position="202"/>
    </location>
</feature>
<protein>
    <recommendedName>
        <fullName evidence="4">Tick transposon</fullName>
    </recommendedName>
</protein>
<evidence type="ECO:0000313" key="3">
    <source>
        <dbReference type="Proteomes" id="UP000821866"/>
    </source>
</evidence>
<evidence type="ECO:0000313" key="2">
    <source>
        <dbReference type="EMBL" id="KAH8029294.1"/>
    </source>
</evidence>
<keyword evidence="3" id="KW-1185">Reference proteome</keyword>
<dbReference type="EMBL" id="JABSTU010000006">
    <property type="protein sequence ID" value="KAH8029294.1"/>
    <property type="molecule type" value="Genomic_DNA"/>
</dbReference>
<accession>A0A9J6E4K0</accession>
<evidence type="ECO:0000256" key="1">
    <source>
        <dbReference type="SAM" id="MobiDB-lite"/>
    </source>
</evidence>
<dbReference type="AlphaFoldDB" id="A0A9J6E4K0"/>
<reference evidence="2" key="2">
    <citation type="submission" date="2021-09" db="EMBL/GenBank/DDBJ databases">
        <authorList>
            <person name="Jia N."/>
            <person name="Wang J."/>
            <person name="Shi W."/>
            <person name="Du L."/>
            <person name="Sun Y."/>
            <person name="Zhan W."/>
            <person name="Jiang J."/>
            <person name="Wang Q."/>
            <person name="Zhang B."/>
            <person name="Ji P."/>
            <person name="Sakyi L.B."/>
            <person name="Cui X."/>
            <person name="Yuan T."/>
            <person name="Jiang B."/>
            <person name="Yang W."/>
            <person name="Lam T.T.-Y."/>
            <person name="Chang Q."/>
            <person name="Ding S."/>
            <person name="Wang X."/>
            <person name="Zhu J."/>
            <person name="Ruan X."/>
            <person name="Zhao L."/>
            <person name="Wei J."/>
            <person name="Que T."/>
            <person name="Du C."/>
            <person name="Cheng J."/>
            <person name="Dai P."/>
            <person name="Han X."/>
            <person name="Huang E."/>
            <person name="Gao Y."/>
            <person name="Liu J."/>
            <person name="Shao H."/>
            <person name="Ye R."/>
            <person name="Li L."/>
            <person name="Wei W."/>
            <person name="Wang X."/>
            <person name="Wang C."/>
            <person name="Huo Q."/>
            <person name="Li W."/>
            <person name="Guo W."/>
            <person name="Chen H."/>
            <person name="Chen S."/>
            <person name="Zhou L."/>
            <person name="Zhou L."/>
            <person name="Ni X."/>
            <person name="Tian J."/>
            <person name="Zhou Y."/>
            <person name="Sheng Y."/>
            <person name="Liu T."/>
            <person name="Pan Y."/>
            <person name="Xia L."/>
            <person name="Li J."/>
            <person name="Zhao F."/>
            <person name="Cao W."/>
        </authorList>
    </citation>
    <scope>NUCLEOTIDE SEQUENCE</scope>
    <source>
        <strain evidence="2">Rmic-2018</strain>
        <tissue evidence="2">Larvae</tissue>
    </source>
</reference>
<sequence>MQQLRQFQRLADKSTELLWARQLPVLRTGVAKKVTDHKPTVYVPEQITVPPDILRTLSLGPKFAVEPKTSPPELLAMVRQVSRHVPEQEQPHSVSEGVDTVSRYRPAGSKIPLRRVEAFLKEHSLTILPADKEGGFAVLSLGLFDSKAHTAKAEETGKAAEATAAQQETWLRDHQVDPIQNFSAPGRQYQEKRQGNSNARKPPDYMCRRCARTHAPRKCPAFGRACYNCQRKNHFAICCKEGSQVNELTEVSGIRVHEMSYVWLLNMKTDEAKKTLLGASLLSVKDWPGVVVDPERQEVRLKFDCVAFYVHVDNVRRAFQEYGEVKEVISDKWRDEGFEEVESTRRFVRPLLREGLTKDRIPLQICLGSSTTLAVVPERAPLYLRCRNTGHLCRDCRLPRCAGCRAFGHERVDCTRSYASAASAATNADHIELLMNDQKAERAVASEAAVEVSHIAAASETEMETPKRDTDESMIMGTPTQWRSTWTETQHKPEPVIGPNATLDMHTVETTPVK</sequence>
<dbReference type="Proteomes" id="UP000821866">
    <property type="component" value="Chromosome 4"/>
</dbReference>
<gene>
    <name evidence="2" type="ORF">HPB51_025012</name>
</gene>
<organism evidence="2 3">
    <name type="scientific">Rhipicephalus microplus</name>
    <name type="common">Cattle tick</name>
    <name type="synonym">Boophilus microplus</name>
    <dbReference type="NCBI Taxonomy" id="6941"/>
    <lineage>
        <taxon>Eukaryota</taxon>
        <taxon>Metazoa</taxon>
        <taxon>Ecdysozoa</taxon>
        <taxon>Arthropoda</taxon>
        <taxon>Chelicerata</taxon>
        <taxon>Arachnida</taxon>
        <taxon>Acari</taxon>
        <taxon>Parasitiformes</taxon>
        <taxon>Ixodida</taxon>
        <taxon>Ixodoidea</taxon>
        <taxon>Ixodidae</taxon>
        <taxon>Rhipicephalinae</taxon>
        <taxon>Rhipicephalus</taxon>
        <taxon>Boophilus</taxon>
    </lineage>
</organism>
<reference evidence="2" key="1">
    <citation type="journal article" date="2020" name="Cell">
        <title>Large-Scale Comparative Analyses of Tick Genomes Elucidate Their Genetic Diversity and Vector Capacities.</title>
        <authorList>
            <consortium name="Tick Genome and Microbiome Consortium (TIGMIC)"/>
            <person name="Jia N."/>
            <person name="Wang J."/>
            <person name="Shi W."/>
            <person name="Du L."/>
            <person name="Sun Y."/>
            <person name="Zhan W."/>
            <person name="Jiang J.F."/>
            <person name="Wang Q."/>
            <person name="Zhang B."/>
            <person name="Ji P."/>
            <person name="Bell-Sakyi L."/>
            <person name="Cui X.M."/>
            <person name="Yuan T.T."/>
            <person name="Jiang B.G."/>
            <person name="Yang W.F."/>
            <person name="Lam T.T."/>
            <person name="Chang Q.C."/>
            <person name="Ding S.J."/>
            <person name="Wang X.J."/>
            <person name="Zhu J.G."/>
            <person name="Ruan X.D."/>
            <person name="Zhao L."/>
            <person name="Wei J.T."/>
            <person name="Ye R.Z."/>
            <person name="Que T.C."/>
            <person name="Du C.H."/>
            <person name="Zhou Y.H."/>
            <person name="Cheng J.X."/>
            <person name="Dai P.F."/>
            <person name="Guo W.B."/>
            <person name="Han X.H."/>
            <person name="Huang E.J."/>
            <person name="Li L.F."/>
            <person name="Wei W."/>
            <person name="Gao Y.C."/>
            <person name="Liu J.Z."/>
            <person name="Shao H.Z."/>
            <person name="Wang X."/>
            <person name="Wang C.C."/>
            <person name="Yang T.C."/>
            <person name="Huo Q.B."/>
            <person name="Li W."/>
            <person name="Chen H.Y."/>
            <person name="Chen S.E."/>
            <person name="Zhou L.G."/>
            <person name="Ni X.B."/>
            <person name="Tian J.H."/>
            <person name="Sheng Y."/>
            <person name="Liu T."/>
            <person name="Pan Y.S."/>
            <person name="Xia L.Y."/>
            <person name="Li J."/>
            <person name="Zhao F."/>
            <person name="Cao W.C."/>
        </authorList>
    </citation>
    <scope>NUCLEOTIDE SEQUENCE</scope>
    <source>
        <strain evidence="2">Rmic-2018</strain>
    </source>
</reference>
<name>A0A9J6E4K0_RHIMP</name>
<dbReference type="VEuPathDB" id="VectorBase:LOC119186295"/>